<evidence type="ECO:0000313" key="2">
    <source>
        <dbReference type="Proteomes" id="UP001234495"/>
    </source>
</evidence>
<sequence length="33" mass="3860">MTAREGGLPIDIHTRDVHRLRLKAITISRMMNR</sequence>
<protein>
    <submittedName>
        <fullName evidence="1">Uncharacterized protein</fullName>
    </submittedName>
</protein>
<proteinExistence type="predicted"/>
<reference evidence="1 2" key="1">
    <citation type="submission" date="2023-07" db="EMBL/GenBank/DDBJ databases">
        <title>Genomic Encyclopedia of Type Strains, Phase IV (KMG-IV): sequencing the most valuable type-strain genomes for metagenomic binning, comparative biology and taxonomic classification.</title>
        <authorList>
            <person name="Goeker M."/>
        </authorList>
    </citation>
    <scope>NUCLEOTIDE SEQUENCE [LARGE SCALE GENOMIC DNA]</scope>
    <source>
        <strain evidence="1 2">DSM 29005</strain>
    </source>
</reference>
<dbReference type="EMBL" id="JAUSUD010000037">
    <property type="protein sequence ID" value="MDQ0233353.1"/>
    <property type="molecule type" value="Genomic_DNA"/>
</dbReference>
<gene>
    <name evidence="1" type="ORF">J2S19_004698</name>
</gene>
<accession>A0ABT9ZM43</accession>
<comment type="caution">
    <text evidence="1">The sequence shown here is derived from an EMBL/GenBank/DDBJ whole genome shotgun (WGS) entry which is preliminary data.</text>
</comment>
<name>A0ABT9ZM43_9BACI</name>
<organism evidence="1 2">
    <name type="scientific">Metabacillus malikii</name>
    <dbReference type="NCBI Taxonomy" id="1504265"/>
    <lineage>
        <taxon>Bacteria</taxon>
        <taxon>Bacillati</taxon>
        <taxon>Bacillota</taxon>
        <taxon>Bacilli</taxon>
        <taxon>Bacillales</taxon>
        <taxon>Bacillaceae</taxon>
        <taxon>Metabacillus</taxon>
    </lineage>
</organism>
<keyword evidence="2" id="KW-1185">Reference proteome</keyword>
<evidence type="ECO:0000313" key="1">
    <source>
        <dbReference type="EMBL" id="MDQ0233353.1"/>
    </source>
</evidence>
<dbReference type="Proteomes" id="UP001234495">
    <property type="component" value="Unassembled WGS sequence"/>
</dbReference>